<evidence type="ECO:0000313" key="3">
    <source>
        <dbReference type="EMBL" id="BAD31632.1"/>
    </source>
</evidence>
<dbReference type="AlphaFoldDB" id="Q6ZF22"/>
<proteinExistence type="predicted"/>
<reference evidence="4" key="4">
    <citation type="journal article" date="2008" name="Nucleic Acids Res.">
        <title>The rice annotation project database (RAP-DB): 2008 update.</title>
        <authorList>
            <consortium name="The rice annotation project (RAP)"/>
        </authorList>
    </citation>
    <scope>GENOME REANNOTATION</scope>
    <source>
        <strain evidence="4">cv. Nipponbare</strain>
    </source>
</reference>
<evidence type="ECO:0000313" key="2">
    <source>
        <dbReference type="EMBL" id="BAC83408.1"/>
    </source>
</evidence>
<name>Q6ZF22_ORYSJ</name>
<dbReference type="EMBL" id="AP004298">
    <property type="protein sequence ID" value="BAC83408.1"/>
    <property type="molecule type" value="Genomic_DNA"/>
</dbReference>
<accession>Q6ZF22</accession>
<reference evidence="4" key="3">
    <citation type="journal article" date="2005" name="Nature">
        <title>The map-based sequence of the rice genome.</title>
        <authorList>
            <consortium name="International rice genome sequencing project (IRGSP)"/>
            <person name="Matsumoto T."/>
            <person name="Wu J."/>
            <person name="Kanamori H."/>
            <person name="Katayose Y."/>
            <person name="Fujisawa M."/>
            <person name="Namiki N."/>
            <person name="Mizuno H."/>
            <person name="Yamamoto K."/>
            <person name="Antonio B.A."/>
            <person name="Baba T."/>
            <person name="Sakata K."/>
            <person name="Nagamura Y."/>
            <person name="Aoki H."/>
            <person name="Arikawa K."/>
            <person name="Arita K."/>
            <person name="Bito T."/>
            <person name="Chiden Y."/>
            <person name="Fujitsuka N."/>
            <person name="Fukunaka R."/>
            <person name="Hamada M."/>
            <person name="Harada C."/>
            <person name="Hayashi A."/>
            <person name="Hijishita S."/>
            <person name="Honda M."/>
            <person name="Hosokawa S."/>
            <person name="Ichikawa Y."/>
            <person name="Idonuma A."/>
            <person name="Iijima M."/>
            <person name="Ikeda M."/>
            <person name="Ikeno M."/>
            <person name="Ito K."/>
            <person name="Ito S."/>
            <person name="Ito T."/>
            <person name="Ito Y."/>
            <person name="Ito Y."/>
            <person name="Iwabuchi A."/>
            <person name="Kamiya K."/>
            <person name="Karasawa W."/>
            <person name="Kurita K."/>
            <person name="Katagiri S."/>
            <person name="Kikuta A."/>
            <person name="Kobayashi H."/>
            <person name="Kobayashi N."/>
            <person name="Machita K."/>
            <person name="Maehara T."/>
            <person name="Masukawa M."/>
            <person name="Mizubayashi T."/>
            <person name="Mukai Y."/>
            <person name="Nagasaki H."/>
            <person name="Nagata Y."/>
            <person name="Naito S."/>
            <person name="Nakashima M."/>
            <person name="Nakama Y."/>
            <person name="Nakamichi Y."/>
            <person name="Nakamura M."/>
            <person name="Meguro A."/>
            <person name="Negishi M."/>
            <person name="Ohta I."/>
            <person name="Ohta T."/>
            <person name="Okamoto M."/>
            <person name="Ono N."/>
            <person name="Saji S."/>
            <person name="Sakaguchi M."/>
            <person name="Sakai K."/>
            <person name="Shibata M."/>
            <person name="Shimokawa T."/>
            <person name="Song J."/>
            <person name="Takazaki Y."/>
            <person name="Terasawa K."/>
            <person name="Tsugane M."/>
            <person name="Tsuji K."/>
            <person name="Ueda S."/>
            <person name="Waki K."/>
            <person name="Yamagata H."/>
            <person name="Yamamoto M."/>
            <person name="Yamamoto S."/>
            <person name="Yamane H."/>
            <person name="Yoshiki S."/>
            <person name="Yoshihara R."/>
            <person name="Yukawa K."/>
            <person name="Zhong H."/>
            <person name="Yano M."/>
            <person name="Yuan Q."/>
            <person name="Ouyang S."/>
            <person name="Liu J."/>
            <person name="Jones K.M."/>
            <person name="Gansberger K."/>
            <person name="Moffat K."/>
            <person name="Hill J."/>
            <person name="Bera J."/>
            <person name="Fadrosh D."/>
            <person name="Jin S."/>
            <person name="Johri S."/>
            <person name="Kim M."/>
            <person name="Overton L."/>
            <person name="Reardon M."/>
            <person name="Tsitrin T."/>
            <person name="Vuong H."/>
            <person name="Weaver B."/>
            <person name="Ciecko A."/>
            <person name="Tallon L."/>
            <person name="Jackson J."/>
            <person name="Pai G."/>
            <person name="Aken S.V."/>
            <person name="Utterback T."/>
            <person name="Reidmuller S."/>
            <person name="Feldblyum T."/>
            <person name="Hsiao J."/>
            <person name="Zismann V."/>
            <person name="Iobst S."/>
            <person name="de Vazeille A.R."/>
            <person name="Buell C.R."/>
            <person name="Ying K."/>
            <person name="Li Y."/>
            <person name="Lu T."/>
            <person name="Huang Y."/>
            <person name="Zhao Q."/>
            <person name="Feng Q."/>
            <person name="Zhang L."/>
            <person name="Zhu J."/>
            <person name="Weng Q."/>
            <person name="Mu J."/>
            <person name="Lu Y."/>
            <person name="Fan D."/>
            <person name="Liu Y."/>
            <person name="Guan J."/>
            <person name="Zhang Y."/>
            <person name="Yu S."/>
            <person name="Liu X."/>
            <person name="Zhang Y."/>
            <person name="Hong G."/>
            <person name="Han B."/>
            <person name="Choisne N."/>
            <person name="Demange N."/>
            <person name="Orjeda G."/>
            <person name="Samain S."/>
            <person name="Cattolico L."/>
            <person name="Pelletier E."/>
            <person name="Couloux A."/>
            <person name="Segurens B."/>
            <person name="Wincker P."/>
            <person name="D'Hont A."/>
            <person name="Scarpelli C."/>
            <person name="Weissenbach J."/>
            <person name="Salanoubat M."/>
            <person name="Quetier F."/>
            <person name="Yu Y."/>
            <person name="Kim H.R."/>
            <person name="Rambo T."/>
            <person name="Currie J."/>
            <person name="Collura K."/>
            <person name="Luo M."/>
            <person name="Yang T."/>
            <person name="Ammiraju J.S.S."/>
            <person name="Engler F."/>
            <person name="Soderlund C."/>
            <person name="Wing R.A."/>
            <person name="Palmer L.E."/>
            <person name="de la Bastide M."/>
            <person name="Spiegel L."/>
            <person name="Nascimento L."/>
            <person name="Zutavern T."/>
            <person name="O'Shaughnessy A."/>
            <person name="Dike S."/>
            <person name="Dedhia N."/>
            <person name="Preston R."/>
            <person name="Balija V."/>
            <person name="McCombie W.R."/>
            <person name="Chow T."/>
            <person name="Chen H."/>
            <person name="Chung M."/>
            <person name="Chen C."/>
            <person name="Shaw J."/>
            <person name="Wu H."/>
            <person name="Hsiao K."/>
            <person name="Chao Y."/>
            <person name="Chu M."/>
            <person name="Cheng C."/>
            <person name="Hour A."/>
            <person name="Lee P."/>
            <person name="Lin S."/>
            <person name="Lin Y."/>
            <person name="Liou J."/>
            <person name="Liu S."/>
            <person name="Hsing Y."/>
            <person name="Raghuvanshi S."/>
            <person name="Mohanty A."/>
            <person name="Bharti A.K."/>
            <person name="Gaur A."/>
            <person name="Gupta V."/>
            <person name="Kumar D."/>
            <person name="Ravi V."/>
            <person name="Vij S."/>
            <person name="Kapur A."/>
            <person name="Khurana P."/>
            <person name="Khurana P."/>
            <person name="Khurana J.P."/>
            <person name="Tyagi A.K."/>
            <person name="Gaikwad K."/>
            <person name="Singh A."/>
            <person name="Dalal V."/>
            <person name="Srivastava S."/>
            <person name="Dixit A."/>
            <person name="Pal A.K."/>
            <person name="Ghazi I.A."/>
            <person name="Yadav M."/>
            <person name="Pandit A."/>
            <person name="Bhargava A."/>
            <person name="Sureshbabu K."/>
            <person name="Batra K."/>
            <person name="Sharma T.R."/>
            <person name="Mohapatra T."/>
            <person name="Singh N.K."/>
            <person name="Messing J."/>
            <person name="Nelson A.B."/>
            <person name="Fuks G."/>
            <person name="Kavchok S."/>
            <person name="Keizer G."/>
            <person name="Linton E."/>
            <person name="Llaca V."/>
            <person name="Song R."/>
            <person name="Tanyolac B."/>
            <person name="Young S."/>
            <person name="Ho-Il K."/>
            <person name="Hahn J.H."/>
            <person name="Sangsakoo G."/>
            <person name="Vanavichit A."/>
            <person name="de Mattos Luiz.A.T."/>
            <person name="Zimmer P.D."/>
            <person name="Malone G."/>
            <person name="Dellagostin O."/>
            <person name="de Oliveira A.C."/>
            <person name="Bevan M."/>
            <person name="Bancroft I."/>
            <person name="Minx P."/>
            <person name="Cordum H."/>
            <person name="Wilson R."/>
            <person name="Cheng Z."/>
            <person name="Jin W."/>
            <person name="Jiang J."/>
            <person name="Leong S.A."/>
            <person name="Iwama H."/>
            <person name="Gojobori T."/>
            <person name="Itoh T."/>
            <person name="Niimura Y."/>
            <person name="Fujii Y."/>
            <person name="Habara T."/>
            <person name="Sakai H."/>
            <person name="Sato Y."/>
            <person name="Wilson G."/>
            <person name="Kumar K."/>
            <person name="McCouch S."/>
            <person name="Juretic N."/>
            <person name="Hoen D."/>
            <person name="Wright S."/>
            <person name="Bruskiewich R."/>
            <person name="Bureau T."/>
            <person name="Miyao A."/>
            <person name="Hirochika H."/>
            <person name="Nishikawa T."/>
            <person name="Kadowaki K."/>
            <person name="Sugiura M."/>
            <person name="Burr B."/>
            <person name="Sasaki T."/>
        </authorList>
    </citation>
    <scope>NUCLEOTIDE SEQUENCE [LARGE SCALE GENOMIC DNA]</scope>
    <source>
        <strain evidence="4">cv. Nipponbare</strain>
    </source>
</reference>
<feature type="region of interest" description="Disordered" evidence="1">
    <location>
        <begin position="1"/>
        <end position="96"/>
    </location>
</feature>
<reference evidence="2" key="1">
    <citation type="submission" date="2001-10" db="EMBL/GenBank/DDBJ databases">
        <title>Oryza sativa nipponbare(GA3) genomic DNA, chromosome 7, PAC clone:P0409D09.</title>
        <authorList>
            <person name="Sasaki T."/>
            <person name="Matsumoto T."/>
            <person name="Yamamoto K."/>
        </authorList>
    </citation>
    <scope>NUCLEOTIDE SEQUENCE</scope>
</reference>
<dbReference type="EMBL" id="AP005690">
    <property type="protein sequence ID" value="BAD31632.1"/>
    <property type="molecule type" value="Genomic_DNA"/>
</dbReference>
<organism evidence="2 4">
    <name type="scientific">Oryza sativa subsp. japonica</name>
    <name type="common">Rice</name>
    <dbReference type="NCBI Taxonomy" id="39947"/>
    <lineage>
        <taxon>Eukaryota</taxon>
        <taxon>Viridiplantae</taxon>
        <taxon>Streptophyta</taxon>
        <taxon>Embryophyta</taxon>
        <taxon>Tracheophyta</taxon>
        <taxon>Spermatophyta</taxon>
        <taxon>Magnoliopsida</taxon>
        <taxon>Liliopsida</taxon>
        <taxon>Poales</taxon>
        <taxon>Poaceae</taxon>
        <taxon>BOP clade</taxon>
        <taxon>Oryzoideae</taxon>
        <taxon>Oryzeae</taxon>
        <taxon>Oryzinae</taxon>
        <taxon>Oryza</taxon>
        <taxon>Oryza sativa</taxon>
    </lineage>
</organism>
<protein>
    <submittedName>
        <fullName evidence="2">Uncharacterized protein</fullName>
    </submittedName>
</protein>
<gene>
    <name evidence="3" type="ORF">OSJNBa0052I14.7</name>
    <name evidence="2" type="ORF">P0409D09.21</name>
</gene>
<sequence>MRAPHGGNPRRAVHGGPGPRTGKKRRTTWRTRSTDVAHTRRPRGGHAAAEPTAPIYPWVDRAAARDGDRWRPTGGGERRRRGDVGGEAAAMPLRGG</sequence>
<feature type="compositionally biased region" description="Basic and acidic residues" evidence="1">
    <location>
        <begin position="62"/>
        <end position="84"/>
    </location>
</feature>
<reference evidence="3" key="2">
    <citation type="submission" date="2002-09" db="EMBL/GenBank/DDBJ databases">
        <title>Oryza sativa nipponbare(GA3) genomic DNA, chromosome 7, BAC clone:OSJNBa0052I14.</title>
        <authorList>
            <person name="Sasaki T."/>
            <person name="Matsumoto T."/>
            <person name="Katayose Y."/>
        </authorList>
    </citation>
    <scope>NUCLEOTIDE SEQUENCE</scope>
</reference>
<dbReference type="Proteomes" id="UP000000763">
    <property type="component" value="Chromosome 7"/>
</dbReference>
<evidence type="ECO:0000256" key="1">
    <source>
        <dbReference type="SAM" id="MobiDB-lite"/>
    </source>
</evidence>
<evidence type="ECO:0000313" key="4">
    <source>
        <dbReference type="Proteomes" id="UP000000763"/>
    </source>
</evidence>